<dbReference type="EMBL" id="BGPR01000961">
    <property type="protein sequence ID" value="GBM41401.1"/>
    <property type="molecule type" value="Genomic_DNA"/>
</dbReference>
<sequence length="428" mass="50946">MERFSTKLEYNLINLKAASTIVMTSFISQKSISHLDLLNCERTLDDLRKNFYHVSHPFSSVETSFFCTEESLRNNLVPKRRLLYTLHLDFPNGREYSNLRYGPAPESLCYHPWSLFVAIRDVDSFHRHLMSGLVEEAFERTDCKFRLLKWILDFRALSIRLPSRIQLFYAKHLYRECVDSEFAMKCFDKFIELGSFSSAEEFKVLEYLLYHARLHDFDVRIKESCHSSLTDFSITRFNCLNVSSFLKYEDRAYYTEESYREYKRLIWWLYWRHPRFESLAIIESKKRMSTSRLHRMLQIIYIFSHIYCVLTIDPSDPSDALEALRLVWSSIPDDFVCHKEMSDAYEDVFPAEIISRAHSFYEEAIRQTVSCREPRPLSQFCRAMIRKSLVDNKCWLPDGIKRLKLPPRFKSFLSLQTDNLHPENFQAP</sequence>
<dbReference type="SMART" id="SM00969">
    <property type="entry name" value="SOCS_box"/>
    <property type="match status" value="1"/>
</dbReference>
<keyword evidence="3" id="KW-1185">Reference proteome</keyword>
<reference evidence="2 3" key="1">
    <citation type="journal article" date="2019" name="Sci. Rep.">
        <title>Orb-weaving spider Araneus ventricosus genome elucidates the spidroin gene catalogue.</title>
        <authorList>
            <person name="Kono N."/>
            <person name="Nakamura H."/>
            <person name="Ohtoshi R."/>
            <person name="Moran D.A.P."/>
            <person name="Shinohara A."/>
            <person name="Yoshida Y."/>
            <person name="Fujiwara M."/>
            <person name="Mori M."/>
            <person name="Tomita M."/>
            <person name="Arakawa K."/>
        </authorList>
    </citation>
    <scope>NUCLEOTIDE SEQUENCE [LARGE SCALE GENOMIC DNA]</scope>
</reference>
<dbReference type="CDD" id="cd03716">
    <property type="entry name" value="SOCS_ASB_like"/>
    <property type="match status" value="1"/>
</dbReference>
<comment type="caution">
    <text evidence="2">The sequence shown here is derived from an EMBL/GenBank/DDBJ whole genome shotgun (WGS) entry which is preliminary data.</text>
</comment>
<dbReference type="InterPro" id="IPR001496">
    <property type="entry name" value="SOCS_box"/>
</dbReference>
<gene>
    <name evidence="2" type="ORF">AVEN_62693_1</name>
</gene>
<protein>
    <recommendedName>
        <fullName evidence="1">SOCS box domain-containing protein</fullName>
    </recommendedName>
</protein>
<feature type="domain" description="SOCS box" evidence="1">
    <location>
        <begin position="364"/>
        <end position="413"/>
    </location>
</feature>
<dbReference type="Proteomes" id="UP000499080">
    <property type="component" value="Unassembled WGS sequence"/>
</dbReference>
<dbReference type="OrthoDB" id="6411356at2759"/>
<dbReference type="AlphaFoldDB" id="A0A4Y2FJI6"/>
<name>A0A4Y2FJI6_ARAVE</name>
<dbReference type="SUPFAM" id="SSF158235">
    <property type="entry name" value="SOCS box-like"/>
    <property type="match status" value="1"/>
</dbReference>
<dbReference type="Pfam" id="PF07525">
    <property type="entry name" value="SOCS_box"/>
    <property type="match status" value="1"/>
</dbReference>
<proteinExistence type="predicted"/>
<evidence type="ECO:0000259" key="1">
    <source>
        <dbReference type="PROSITE" id="PS50225"/>
    </source>
</evidence>
<evidence type="ECO:0000313" key="2">
    <source>
        <dbReference type="EMBL" id="GBM41401.1"/>
    </source>
</evidence>
<organism evidence="2 3">
    <name type="scientific">Araneus ventricosus</name>
    <name type="common">Orbweaver spider</name>
    <name type="synonym">Epeira ventricosa</name>
    <dbReference type="NCBI Taxonomy" id="182803"/>
    <lineage>
        <taxon>Eukaryota</taxon>
        <taxon>Metazoa</taxon>
        <taxon>Ecdysozoa</taxon>
        <taxon>Arthropoda</taxon>
        <taxon>Chelicerata</taxon>
        <taxon>Arachnida</taxon>
        <taxon>Araneae</taxon>
        <taxon>Araneomorphae</taxon>
        <taxon>Entelegynae</taxon>
        <taxon>Araneoidea</taxon>
        <taxon>Araneidae</taxon>
        <taxon>Araneus</taxon>
    </lineage>
</organism>
<dbReference type="PROSITE" id="PS50225">
    <property type="entry name" value="SOCS"/>
    <property type="match status" value="1"/>
</dbReference>
<dbReference type="InterPro" id="IPR036036">
    <property type="entry name" value="SOCS_box-like_dom_sf"/>
</dbReference>
<dbReference type="GO" id="GO:0035556">
    <property type="term" value="P:intracellular signal transduction"/>
    <property type="evidence" value="ECO:0007669"/>
    <property type="project" value="InterPro"/>
</dbReference>
<evidence type="ECO:0000313" key="3">
    <source>
        <dbReference type="Proteomes" id="UP000499080"/>
    </source>
</evidence>
<accession>A0A4Y2FJI6</accession>